<proteinExistence type="predicted"/>
<keyword evidence="3" id="KW-1185">Reference proteome</keyword>
<evidence type="ECO:0008006" key="4">
    <source>
        <dbReference type="Google" id="ProtNLM"/>
    </source>
</evidence>
<evidence type="ECO:0000313" key="2">
    <source>
        <dbReference type="EMBL" id="SDV03917.1"/>
    </source>
</evidence>
<feature type="transmembrane region" description="Helical" evidence="1">
    <location>
        <begin position="42"/>
        <end position="60"/>
    </location>
</feature>
<organism evidence="2 3">
    <name type="scientific">Microlunatus sagamiharensis</name>
    <dbReference type="NCBI Taxonomy" id="546874"/>
    <lineage>
        <taxon>Bacteria</taxon>
        <taxon>Bacillati</taxon>
        <taxon>Actinomycetota</taxon>
        <taxon>Actinomycetes</taxon>
        <taxon>Propionibacteriales</taxon>
        <taxon>Propionibacteriaceae</taxon>
        <taxon>Microlunatus</taxon>
    </lineage>
</organism>
<dbReference type="AlphaFoldDB" id="A0A1H2NEK2"/>
<gene>
    <name evidence="2" type="ORF">SAMN04488544_3880</name>
</gene>
<keyword evidence="1" id="KW-0812">Transmembrane</keyword>
<name>A0A1H2NEK2_9ACTN</name>
<keyword evidence="1" id="KW-0472">Membrane</keyword>
<dbReference type="OrthoDB" id="5125307at2"/>
<sequence>MSSSRRPALVVPALVGHTVVTALVWRDLAHRPDARVRGGKNLWRTLSALNTGGALAYLLVGRRR</sequence>
<dbReference type="EMBL" id="LT629799">
    <property type="protein sequence ID" value="SDV03917.1"/>
    <property type="molecule type" value="Genomic_DNA"/>
</dbReference>
<protein>
    <recommendedName>
        <fullName evidence="4">Phospholipase_D-nuclease N-terminal</fullName>
    </recommendedName>
</protein>
<evidence type="ECO:0000313" key="3">
    <source>
        <dbReference type="Proteomes" id="UP000198825"/>
    </source>
</evidence>
<dbReference type="RefSeq" id="WP_091078307.1">
    <property type="nucleotide sequence ID" value="NZ_LT629799.1"/>
</dbReference>
<keyword evidence="1" id="KW-1133">Transmembrane helix</keyword>
<dbReference type="Proteomes" id="UP000198825">
    <property type="component" value="Chromosome I"/>
</dbReference>
<reference evidence="3" key="1">
    <citation type="submission" date="2016-10" db="EMBL/GenBank/DDBJ databases">
        <authorList>
            <person name="Varghese N."/>
            <person name="Submissions S."/>
        </authorList>
    </citation>
    <scope>NUCLEOTIDE SEQUENCE [LARGE SCALE GENOMIC DNA]</scope>
    <source>
        <strain evidence="3">DSM 21743</strain>
    </source>
</reference>
<dbReference type="STRING" id="546874.SAMN04488544_3880"/>
<evidence type="ECO:0000256" key="1">
    <source>
        <dbReference type="SAM" id="Phobius"/>
    </source>
</evidence>
<accession>A0A1H2NEK2</accession>